<name>A0ABY9R2H5_9BACT</name>
<dbReference type="Pfam" id="PF13242">
    <property type="entry name" value="Hydrolase_like"/>
    <property type="match status" value="1"/>
</dbReference>
<dbReference type="InterPro" id="IPR036412">
    <property type="entry name" value="HAD-like_sf"/>
</dbReference>
<keyword evidence="4" id="KW-1185">Reference proteome</keyword>
<feature type="region of interest" description="Disordered" evidence="2">
    <location>
        <begin position="1"/>
        <end position="24"/>
    </location>
</feature>
<reference evidence="3" key="1">
    <citation type="submission" date="2023-09" db="EMBL/GenBank/DDBJ databases">
        <authorList>
            <consortium name="CW5 consortium"/>
            <person name="Lu C.-W."/>
        </authorList>
    </citation>
    <scope>NUCLEOTIDE SEQUENCE</scope>
    <source>
        <strain evidence="3">KPS</strain>
    </source>
</reference>
<accession>A0ABY9R2H5</accession>
<dbReference type="InterPro" id="IPR023214">
    <property type="entry name" value="HAD_sf"/>
</dbReference>
<protein>
    <submittedName>
        <fullName evidence="3">HAD family hydrolase</fullName>
    </submittedName>
</protein>
<evidence type="ECO:0000313" key="3">
    <source>
        <dbReference type="EMBL" id="WMW65392.1"/>
    </source>
</evidence>
<dbReference type="Gene3D" id="3.40.50.1000">
    <property type="entry name" value="HAD superfamily/HAD-like"/>
    <property type="match status" value="1"/>
</dbReference>
<sequence length="197" mass="21538">MAKAKHTDANTAPDGMHSANQPDKTLLPDRALLLDWGGTLMRVMPRWMGPQHGWTDEEPMPHAGEVLCSLAAGWRLALASNASESDAEPIRAALAPMGVGPLLAGVYTWRSAGSPKPWPPFWAYALRDPGLPANRVVMIGDDWTGDVWGATQAGMHGIWFDPPHNGNVREARTTPRVRTMRDFRELPGLLAELGFED</sequence>
<dbReference type="PANTHER" id="PTHR43316">
    <property type="entry name" value="HYDROLASE, HALOACID DELAHOGENASE-RELATED"/>
    <property type="match status" value="1"/>
</dbReference>
<dbReference type="GO" id="GO:0016787">
    <property type="term" value="F:hydrolase activity"/>
    <property type="evidence" value="ECO:0007669"/>
    <property type="project" value="UniProtKB-KW"/>
</dbReference>
<evidence type="ECO:0000256" key="1">
    <source>
        <dbReference type="ARBA" id="ARBA00022801"/>
    </source>
</evidence>
<dbReference type="CDD" id="cd01427">
    <property type="entry name" value="HAD_like"/>
    <property type="match status" value="1"/>
</dbReference>
<organism evidence="3 4">
    <name type="scientific">Nitratidesulfovibrio liaohensis</name>
    <dbReference type="NCBI Taxonomy" id="2604158"/>
    <lineage>
        <taxon>Bacteria</taxon>
        <taxon>Pseudomonadati</taxon>
        <taxon>Thermodesulfobacteriota</taxon>
        <taxon>Desulfovibrionia</taxon>
        <taxon>Desulfovibrionales</taxon>
        <taxon>Desulfovibrionaceae</taxon>
        <taxon>Nitratidesulfovibrio</taxon>
    </lineage>
</organism>
<gene>
    <name evidence="3" type="ORF">KPS_003518</name>
</gene>
<dbReference type="SUPFAM" id="SSF56784">
    <property type="entry name" value="HAD-like"/>
    <property type="match status" value="1"/>
</dbReference>
<dbReference type="RefSeq" id="WP_309541401.1">
    <property type="nucleotide sequence ID" value="NZ_CP133659.1"/>
</dbReference>
<keyword evidence="1 3" id="KW-0378">Hydrolase</keyword>
<dbReference type="EMBL" id="CP133659">
    <property type="protein sequence ID" value="WMW65392.1"/>
    <property type="molecule type" value="Genomic_DNA"/>
</dbReference>
<evidence type="ECO:0000313" key="4">
    <source>
        <dbReference type="Proteomes" id="UP001180616"/>
    </source>
</evidence>
<evidence type="ECO:0000256" key="2">
    <source>
        <dbReference type="SAM" id="MobiDB-lite"/>
    </source>
</evidence>
<dbReference type="Proteomes" id="UP001180616">
    <property type="component" value="Chromosome"/>
</dbReference>
<proteinExistence type="predicted"/>
<dbReference type="InterPro" id="IPR051540">
    <property type="entry name" value="S-2-haloacid_dehalogenase"/>
</dbReference>